<organism evidence="8 9">
    <name type="scientific">Magallana gigas</name>
    <name type="common">Pacific oyster</name>
    <name type="synonym">Crassostrea gigas</name>
    <dbReference type="NCBI Taxonomy" id="29159"/>
    <lineage>
        <taxon>Eukaryota</taxon>
        <taxon>Metazoa</taxon>
        <taxon>Spiralia</taxon>
        <taxon>Lophotrochozoa</taxon>
        <taxon>Mollusca</taxon>
        <taxon>Bivalvia</taxon>
        <taxon>Autobranchia</taxon>
        <taxon>Pteriomorphia</taxon>
        <taxon>Ostreida</taxon>
        <taxon>Ostreoidea</taxon>
        <taxon>Ostreidae</taxon>
        <taxon>Magallana</taxon>
    </lineage>
</organism>
<keyword evidence="9" id="KW-1185">Reference proteome</keyword>
<dbReference type="InterPro" id="IPR051423">
    <property type="entry name" value="CD225/Dispanin"/>
</dbReference>
<evidence type="ECO:0000313" key="8">
    <source>
        <dbReference type="EnsemblMetazoa" id="G19591.1:cds"/>
    </source>
</evidence>
<evidence type="ECO:0000256" key="6">
    <source>
        <dbReference type="SAM" id="MobiDB-lite"/>
    </source>
</evidence>
<dbReference type="EnsemblMetazoa" id="G19591.1">
    <property type="protein sequence ID" value="G19591.1:cds"/>
    <property type="gene ID" value="G19591"/>
</dbReference>
<evidence type="ECO:0000256" key="7">
    <source>
        <dbReference type="SAM" id="Phobius"/>
    </source>
</evidence>
<dbReference type="AlphaFoldDB" id="A0A8W8JJQ3"/>
<keyword evidence="3 7" id="KW-0812">Transmembrane</keyword>
<evidence type="ECO:0000256" key="1">
    <source>
        <dbReference type="ARBA" id="ARBA00004370"/>
    </source>
</evidence>
<feature type="transmembrane region" description="Helical" evidence="7">
    <location>
        <begin position="122"/>
        <end position="144"/>
    </location>
</feature>
<protein>
    <submittedName>
        <fullName evidence="8">Uncharacterized protein</fullName>
    </submittedName>
</protein>
<keyword evidence="4 7" id="KW-1133">Transmembrane helix</keyword>
<evidence type="ECO:0000256" key="4">
    <source>
        <dbReference type="ARBA" id="ARBA00022989"/>
    </source>
</evidence>
<keyword evidence="5 7" id="KW-0472">Membrane</keyword>
<evidence type="ECO:0000256" key="2">
    <source>
        <dbReference type="ARBA" id="ARBA00006843"/>
    </source>
</evidence>
<name>A0A8W8JJQ3_MAGGI</name>
<sequence length="151" mass="16906">MASKEADENGAENQVNNSPPVSDNECPEYEQSTRNYGQCPGFEYQKLDDTIGKPDEHIVTAPARPVSAIVVQTERFSNLIALSILSICFCPLTGIAAFVHAFKARSAEKRGEILQAHYHARFVWSMMKVSLVIGISMFIFNFVIRMFSSRK</sequence>
<dbReference type="PANTHER" id="PTHR14948:SF44">
    <property type="entry name" value="PROLINE-RICH TRANSMEMBRANE PROTEIN 1-LIKE"/>
    <property type="match status" value="1"/>
</dbReference>
<dbReference type="Pfam" id="PF04505">
    <property type="entry name" value="CD225"/>
    <property type="match status" value="1"/>
</dbReference>
<comment type="subcellular location">
    <subcellularLocation>
        <location evidence="1">Membrane</location>
    </subcellularLocation>
</comment>
<evidence type="ECO:0000256" key="5">
    <source>
        <dbReference type="ARBA" id="ARBA00023136"/>
    </source>
</evidence>
<dbReference type="GO" id="GO:0016020">
    <property type="term" value="C:membrane"/>
    <property type="evidence" value="ECO:0007669"/>
    <property type="project" value="UniProtKB-SubCell"/>
</dbReference>
<evidence type="ECO:0000313" key="9">
    <source>
        <dbReference type="Proteomes" id="UP000005408"/>
    </source>
</evidence>
<dbReference type="PANTHER" id="PTHR14948">
    <property type="entry name" value="NG5"/>
    <property type="match status" value="1"/>
</dbReference>
<dbReference type="Proteomes" id="UP000005408">
    <property type="component" value="Unassembled WGS sequence"/>
</dbReference>
<feature type="compositionally biased region" description="Polar residues" evidence="6">
    <location>
        <begin position="11"/>
        <end position="21"/>
    </location>
</feature>
<feature type="transmembrane region" description="Helical" evidence="7">
    <location>
        <begin position="79"/>
        <end position="102"/>
    </location>
</feature>
<dbReference type="InterPro" id="IPR007593">
    <property type="entry name" value="CD225/Dispanin_fam"/>
</dbReference>
<comment type="similarity">
    <text evidence="2">Belongs to the CD225/Dispanin family.</text>
</comment>
<accession>A0A8W8JJQ3</accession>
<reference evidence="8" key="1">
    <citation type="submission" date="2022-08" db="UniProtKB">
        <authorList>
            <consortium name="EnsemblMetazoa"/>
        </authorList>
    </citation>
    <scope>IDENTIFICATION</scope>
    <source>
        <strain evidence="8">05x7-T-G4-1.051#20</strain>
    </source>
</reference>
<feature type="region of interest" description="Disordered" evidence="6">
    <location>
        <begin position="1"/>
        <end position="34"/>
    </location>
</feature>
<evidence type="ECO:0000256" key="3">
    <source>
        <dbReference type="ARBA" id="ARBA00022692"/>
    </source>
</evidence>
<proteinExistence type="inferred from homology"/>